<reference evidence="1" key="1">
    <citation type="submission" date="2020-08" db="EMBL/GenBank/DDBJ databases">
        <title>Whole genome shotgun sequence of Polymorphospora rubra NBRC 101157.</title>
        <authorList>
            <person name="Komaki H."/>
            <person name="Tamura T."/>
        </authorList>
    </citation>
    <scope>NUCLEOTIDE SEQUENCE</scope>
    <source>
        <strain evidence="1">NBRC 101157</strain>
    </source>
</reference>
<accession>A0A810N4J1</accession>
<evidence type="ECO:0000313" key="1">
    <source>
        <dbReference type="EMBL" id="BCJ68641.1"/>
    </source>
</evidence>
<dbReference type="AlphaFoldDB" id="A0A810N4J1"/>
<name>A0A810N4J1_9ACTN</name>
<keyword evidence="2" id="KW-1185">Reference proteome</keyword>
<gene>
    <name evidence="1" type="ORF">Prubr_56620</name>
</gene>
<dbReference type="KEGG" id="pry:Prubr_56620"/>
<evidence type="ECO:0000313" key="2">
    <source>
        <dbReference type="Proteomes" id="UP000680866"/>
    </source>
</evidence>
<protein>
    <submittedName>
        <fullName evidence="1">Uncharacterized protein</fullName>
    </submittedName>
</protein>
<dbReference type="RefSeq" id="WP_212817844.1">
    <property type="nucleotide sequence ID" value="NZ_AP023359.1"/>
</dbReference>
<dbReference type="Proteomes" id="UP000680866">
    <property type="component" value="Chromosome"/>
</dbReference>
<dbReference type="EMBL" id="AP023359">
    <property type="protein sequence ID" value="BCJ68641.1"/>
    <property type="molecule type" value="Genomic_DNA"/>
</dbReference>
<proteinExistence type="predicted"/>
<sequence length="120" mass="13487">MVDDESTVTLLDERMDAEGWSAEQVTLRLTAGGPLTLRADAGGRAVQLQIGEHVSRYRREYAVTDVDAVVRALPPGDPLDQLRRVLDVRPDDEGTTIIARFLEWLKRHGIAYTRTERTDL</sequence>
<organism evidence="1 2">
    <name type="scientific">Polymorphospora rubra</name>
    <dbReference type="NCBI Taxonomy" id="338584"/>
    <lineage>
        <taxon>Bacteria</taxon>
        <taxon>Bacillati</taxon>
        <taxon>Actinomycetota</taxon>
        <taxon>Actinomycetes</taxon>
        <taxon>Micromonosporales</taxon>
        <taxon>Micromonosporaceae</taxon>
        <taxon>Polymorphospora</taxon>
    </lineage>
</organism>